<keyword evidence="3" id="KW-1185">Reference proteome</keyword>
<sequence length="155" mass="17577">MCFTGESPVITDEMQNEAQVRVQGFKPLPSTCVSPALHGLRLARCHIMSTSQQRGKGKAPMTDATAQGAESDKEKRIDQLRFGLNKMKNSYVQCKEKRSITVEARFEVNSFKDNFPNIYDQFQIRDWESFPIPLDPYFPELVGSCMPLTGHNRTS</sequence>
<evidence type="ECO:0000313" key="2">
    <source>
        <dbReference type="EMBL" id="MCE0480856.1"/>
    </source>
</evidence>
<comment type="caution">
    <text evidence="2">The sequence shown here is derived from an EMBL/GenBank/DDBJ whole genome shotgun (WGS) entry which is preliminary data.</text>
</comment>
<evidence type="ECO:0000256" key="1">
    <source>
        <dbReference type="SAM" id="MobiDB-lite"/>
    </source>
</evidence>
<protein>
    <submittedName>
        <fullName evidence="2">Uncharacterized protein</fullName>
    </submittedName>
</protein>
<gene>
    <name evidence="2" type="ORF">HAX54_038020</name>
</gene>
<dbReference type="Proteomes" id="UP000823775">
    <property type="component" value="Unassembled WGS sequence"/>
</dbReference>
<evidence type="ECO:0000313" key="3">
    <source>
        <dbReference type="Proteomes" id="UP000823775"/>
    </source>
</evidence>
<dbReference type="EMBL" id="JACEIK010005165">
    <property type="protein sequence ID" value="MCE0480856.1"/>
    <property type="molecule type" value="Genomic_DNA"/>
</dbReference>
<proteinExistence type="predicted"/>
<name>A0ABS8VJY7_DATST</name>
<accession>A0ABS8VJY7</accession>
<organism evidence="2 3">
    <name type="scientific">Datura stramonium</name>
    <name type="common">Jimsonweed</name>
    <name type="synonym">Common thornapple</name>
    <dbReference type="NCBI Taxonomy" id="4076"/>
    <lineage>
        <taxon>Eukaryota</taxon>
        <taxon>Viridiplantae</taxon>
        <taxon>Streptophyta</taxon>
        <taxon>Embryophyta</taxon>
        <taxon>Tracheophyta</taxon>
        <taxon>Spermatophyta</taxon>
        <taxon>Magnoliopsida</taxon>
        <taxon>eudicotyledons</taxon>
        <taxon>Gunneridae</taxon>
        <taxon>Pentapetalae</taxon>
        <taxon>asterids</taxon>
        <taxon>lamiids</taxon>
        <taxon>Solanales</taxon>
        <taxon>Solanaceae</taxon>
        <taxon>Solanoideae</taxon>
        <taxon>Datureae</taxon>
        <taxon>Datura</taxon>
    </lineage>
</organism>
<feature type="region of interest" description="Disordered" evidence="1">
    <location>
        <begin position="51"/>
        <end position="74"/>
    </location>
</feature>
<reference evidence="2 3" key="1">
    <citation type="journal article" date="2021" name="BMC Genomics">
        <title>Datura genome reveals duplications of psychoactive alkaloid biosynthetic genes and high mutation rate following tissue culture.</title>
        <authorList>
            <person name="Rajewski A."/>
            <person name="Carter-House D."/>
            <person name="Stajich J."/>
            <person name="Litt A."/>
        </authorList>
    </citation>
    <scope>NUCLEOTIDE SEQUENCE [LARGE SCALE GENOMIC DNA]</scope>
    <source>
        <strain evidence="2">AR-01</strain>
    </source>
</reference>